<keyword evidence="3" id="KW-1185">Reference proteome</keyword>
<dbReference type="AlphaFoldDB" id="A0A4Q4KPR6"/>
<dbReference type="Proteomes" id="UP000293952">
    <property type="component" value="Unassembled WGS sequence"/>
</dbReference>
<gene>
    <name evidence="2" type="ORF">ERX46_05635</name>
</gene>
<feature type="transmembrane region" description="Helical" evidence="1">
    <location>
        <begin position="34"/>
        <end position="53"/>
    </location>
</feature>
<evidence type="ECO:0000313" key="2">
    <source>
        <dbReference type="EMBL" id="RYM34857.1"/>
    </source>
</evidence>
<comment type="caution">
    <text evidence="2">The sequence shown here is derived from an EMBL/GenBank/DDBJ whole genome shotgun (WGS) entry which is preliminary data.</text>
</comment>
<organism evidence="2 3">
    <name type="scientific">Brumimicrobium glaciale</name>
    <dbReference type="NCBI Taxonomy" id="200475"/>
    <lineage>
        <taxon>Bacteria</taxon>
        <taxon>Pseudomonadati</taxon>
        <taxon>Bacteroidota</taxon>
        <taxon>Flavobacteriia</taxon>
        <taxon>Flavobacteriales</taxon>
        <taxon>Crocinitomicaceae</taxon>
        <taxon>Brumimicrobium</taxon>
    </lineage>
</organism>
<proteinExistence type="predicted"/>
<accession>A0A4Q4KPR6</accession>
<evidence type="ECO:0000256" key="1">
    <source>
        <dbReference type="SAM" id="Phobius"/>
    </source>
</evidence>
<dbReference type="EMBL" id="SETE01000002">
    <property type="protein sequence ID" value="RYM34857.1"/>
    <property type="molecule type" value="Genomic_DNA"/>
</dbReference>
<name>A0A4Q4KPR6_9FLAO</name>
<protein>
    <submittedName>
        <fullName evidence="2">Uncharacterized protein</fullName>
    </submittedName>
</protein>
<feature type="transmembrane region" description="Helical" evidence="1">
    <location>
        <begin position="5"/>
        <end position="22"/>
    </location>
</feature>
<evidence type="ECO:0000313" key="3">
    <source>
        <dbReference type="Proteomes" id="UP000293952"/>
    </source>
</evidence>
<keyword evidence="1" id="KW-0472">Membrane</keyword>
<keyword evidence="1" id="KW-1133">Transmembrane helix</keyword>
<keyword evidence="1" id="KW-0812">Transmembrane</keyword>
<feature type="transmembrane region" description="Helical" evidence="1">
    <location>
        <begin position="65"/>
        <end position="85"/>
    </location>
</feature>
<sequence length="86" mass="9819">MKLKIFIKTGILLSSGFLLMIYHELIYNGRPEFIIVQIAFISILVSVVFGLIYGAFSLLKKIDLVYLYIFFLSAILLSQIMIISIL</sequence>
<reference evidence="2 3" key="1">
    <citation type="submission" date="2019-02" db="EMBL/GenBank/DDBJ databases">
        <title>Genome sequence of the sea-ice species Brumimicrobium glaciale.</title>
        <authorList>
            <person name="Bowman J.P."/>
        </authorList>
    </citation>
    <scope>NUCLEOTIDE SEQUENCE [LARGE SCALE GENOMIC DNA]</scope>
    <source>
        <strain evidence="2 3">IC156</strain>
    </source>
</reference>
<dbReference type="RefSeq" id="WP_130092865.1">
    <property type="nucleotide sequence ID" value="NZ_SETE01000002.1"/>
</dbReference>